<dbReference type="GO" id="GO:0033567">
    <property type="term" value="P:DNA replication, Okazaki fragment processing"/>
    <property type="evidence" value="ECO:0007669"/>
    <property type="project" value="UniProtKB-UniRule"/>
</dbReference>
<dbReference type="GO" id="GO:0017116">
    <property type="term" value="F:single-stranded DNA helicase activity"/>
    <property type="evidence" value="ECO:0007669"/>
    <property type="project" value="UniProtKB-UniRule"/>
</dbReference>
<keyword evidence="10 22" id="KW-0227">DNA damage</keyword>
<feature type="domain" description="DNA2/NAM7 helicase helicase" evidence="24">
    <location>
        <begin position="566"/>
        <end position="664"/>
    </location>
</feature>
<comment type="subcellular location">
    <subcellularLocation>
        <location evidence="2">Mitochondrion</location>
    </subcellularLocation>
    <subcellularLocation>
        <location evidence="22">Nucleus</location>
    </subcellularLocation>
    <subcellularLocation>
        <location evidence="22">Chromosome</location>
    </subcellularLocation>
</comment>
<evidence type="ECO:0000256" key="20">
    <source>
        <dbReference type="ARBA" id="ARBA00023268"/>
    </source>
</evidence>
<dbReference type="CDD" id="cd18808">
    <property type="entry name" value="SF1_C_Upf1"/>
    <property type="match status" value="1"/>
</dbReference>
<reference evidence="27" key="4">
    <citation type="submission" date="2025-09" db="UniProtKB">
        <authorList>
            <consortium name="Ensembl"/>
        </authorList>
    </citation>
    <scope>IDENTIFICATION</scope>
</reference>
<keyword evidence="16 22" id="KW-0238">DNA-binding</keyword>
<evidence type="ECO:0000256" key="15">
    <source>
        <dbReference type="ARBA" id="ARBA00023014"/>
    </source>
</evidence>
<evidence type="ECO:0000256" key="7">
    <source>
        <dbReference type="ARBA" id="ARBA00022723"/>
    </source>
</evidence>
<evidence type="ECO:0000256" key="22">
    <source>
        <dbReference type="RuleBase" id="RU367041"/>
    </source>
</evidence>
<evidence type="ECO:0000256" key="3">
    <source>
        <dbReference type="ARBA" id="ARBA00007913"/>
    </source>
</evidence>
<feature type="domain" description="DNA2/NAM7 helicase helicase" evidence="24">
    <location>
        <begin position="668"/>
        <end position="742"/>
    </location>
</feature>
<keyword evidence="14 22" id="KW-0408">Iron</keyword>
<dbReference type="GO" id="GO:0046872">
    <property type="term" value="F:metal ion binding"/>
    <property type="evidence" value="ECO:0007669"/>
    <property type="project" value="UniProtKB-UniRule"/>
</dbReference>
<dbReference type="GO" id="GO:0003677">
    <property type="term" value="F:DNA binding"/>
    <property type="evidence" value="ECO:0007669"/>
    <property type="project" value="UniProtKB-UniRule"/>
</dbReference>
<evidence type="ECO:0000256" key="10">
    <source>
        <dbReference type="ARBA" id="ARBA00022763"/>
    </source>
</evidence>
<keyword evidence="17" id="KW-0496">Mitochondrion</keyword>
<evidence type="ECO:0000256" key="6">
    <source>
        <dbReference type="ARBA" id="ARBA00022722"/>
    </source>
</evidence>
<evidence type="ECO:0000256" key="17">
    <source>
        <dbReference type="ARBA" id="ARBA00023128"/>
    </source>
</evidence>
<keyword evidence="13 22" id="KW-0067">ATP-binding</keyword>
<dbReference type="HOGENOM" id="CLU_001666_2_0_1"/>
<keyword evidence="9" id="KW-0255">Endonuclease</keyword>
<dbReference type="InterPro" id="IPR041677">
    <property type="entry name" value="DNA2/NAM7_AAA_11"/>
</dbReference>
<evidence type="ECO:0000256" key="14">
    <source>
        <dbReference type="ARBA" id="ARBA00023004"/>
    </source>
</evidence>
<evidence type="ECO:0000256" key="11">
    <source>
        <dbReference type="ARBA" id="ARBA00022801"/>
    </source>
</evidence>
<evidence type="ECO:0000313" key="27">
    <source>
        <dbReference type="Ensembl" id="ENSCINP00000011520.3"/>
    </source>
</evidence>
<keyword evidence="7 22" id="KW-0479">Metal-binding</keyword>
<evidence type="ECO:0000256" key="16">
    <source>
        <dbReference type="ARBA" id="ARBA00023125"/>
    </source>
</evidence>
<evidence type="ECO:0000256" key="18">
    <source>
        <dbReference type="ARBA" id="ARBA00023204"/>
    </source>
</evidence>
<evidence type="ECO:0000256" key="13">
    <source>
        <dbReference type="ARBA" id="ARBA00022840"/>
    </source>
</evidence>
<evidence type="ECO:0000256" key="5">
    <source>
        <dbReference type="ARBA" id="ARBA00022705"/>
    </source>
</evidence>
<dbReference type="CDD" id="cd22318">
    <property type="entry name" value="DNA2_N-like"/>
    <property type="match status" value="1"/>
</dbReference>
<dbReference type="GO" id="GO:0017108">
    <property type="term" value="F:5'-flap endonuclease activity"/>
    <property type="evidence" value="ECO:0000318"/>
    <property type="project" value="GO_Central"/>
</dbReference>
<reference evidence="27" key="3">
    <citation type="submission" date="2025-08" db="UniProtKB">
        <authorList>
            <consortium name="Ensembl"/>
        </authorList>
    </citation>
    <scope>IDENTIFICATION</scope>
</reference>
<keyword evidence="15 22" id="KW-0411">Iron-sulfur</keyword>
<dbReference type="InterPro" id="IPR014808">
    <property type="entry name" value="DNA_replication_fac_Dna2_N"/>
</dbReference>
<dbReference type="GO" id="GO:0005737">
    <property type="term" value="C:cytoplasm"/>
    <property type="evidence" value="ECO:0000318"/>
    <property type="project" value="GO_Central"/>
</dbReference>
<dbReference type="OMA" id="NYCEAAI"/>
<dbReference type="SUPFAM" id="SSF52540">
    <property type="entry name" value="P-loop containing nucleoside triphosphate hydrolases"/>
    <property type="match status" value="1"/>
</dbReference>
<dbReference type="GO" id="GO:0005739">
    <property type="term" value="C:mitochondrion"/>
    <property type="evidence" value="ECO:0007669"/>
    <property type="project" value="UniProtKB-SubCell"/>
</dbReference>
<evidence type="ECO:0000256" key="12">
    <source>
        <dbReference type="ARBA" id="ARBA00022806"/>
    </source>
</evidence>
<dbReference type="GO" id="GO:0005524">
    <property type="term" value="F:ATP binding"/>
    <property type="evidence" value="ECO:0007669"/>
    <property type="project" value="UniProtKB-UniRule"/>
</dbReference>
<reference evidence="28" key="1">
    <citation type="journal article" date="2002" name="Science">
        <title>The draft genome of Ciona intestinalis: insights into chordate and vertebrate origins.</title>
        <authorList>
            <person name="Dehal P."/>
            <person name="Satou Y."/>
            <person name="Campbell R.K."/>
            <person name="Chapman J."/>
            <person name="Degnan B."/>
            <person name="De Tomaso A."/>
            <person name="Davidson B."/>
            <person name="Di Gregorio A."/>
            <person name="Gelpke M."/>
            <person name="Goodstein D.M."/>
            <person name="Harafuji N."/>
            <person name="Hastings K.E."/>
            <person name="Ho I."/>
            <person name="Hotta K."/>
            <person name="Huang W."/>
            <person name="Kawashima T."/>
            <person name="Lemaire P."/>
            <person name="Martinez D."/>
            <person name="Meinertzhagen I.A."/>
            <person name="Necula S."/>
            <person name="Nonaka M."/>
            <person name="Putnam N."/>
            <person name="Rash S."/>
            <person name="Saiga H."/>
            <person name="Satake M."/>
            <person name="Terry A."/>
            <person name="Yamada L."/>
            <person name="Wang H.G."/>
            <person name="Awazu S."/>
            <person name="Azumi K."/>
            <person name="Boore J."/>
            <person name="Branno M."/>
            <person name="Chin-Bow S."/>
            <person name="DeSantis R."/>
            <person name="Doyle S."/>
            <person name="Francino P."/>
            <person name="Keys D.N."/>
            <person name="Haga S."/>
            <person name="Hayashi H."/>
            <person name="Hino K."/>
            <person name="Imai K.S."/>
            <person name="Inaba K."/>
            <person name="Kano S."/>
            <person name="Kobayashi K."/>
            <person name="Kobayashi M."/>
            <person name="Lee B.I."/>
            <person name="Makabe K.W."/>
            <person name="Manohar C."/>
            <person name="Matassi G."/>
            <person name="Medina M."/>
            <person name="Mochizuki Y."/>
            <person name="Mount S."/>
            <person name="Morishita T."/>
            <person name="Miura S."/>
            <person name="Nakayama A."/>
            <person name="Nishizaka S."/>
            <person name="Nomoto H."/>
            <person name="Ohta F."/>
            <person name="Oishi K."/>
            <person name="Rigoutsos I."/>
            <person name="Sano M."/>
            <person name="Sasaki A."/>
            <person name="Sasakura Y."/>
            <person name="Shoguchi E."/>
            <person name="Shin-i T."/>
            <person name="Spagnuolo A."/>
            <person name="Stainier D."/>
            <person name="Suzuki M.M."/>
            <person name="Tassy O."/>
            <person name="Takatori N."/>
            <person name="Tokuoka M."/>
            <person name="Yagi K."/>
            <person name="Yoshizaki F."/>
            <person name="Wada S."/>
            <person name="Zhang C."/>
            <person name="Hyatt P.D."/>
            <person name="Larimer F."/>
            <person name="Detter C."/>
            <person name="Doggett N."/>
            <person name="Glavina T."/>
            <person name="Hawkins T."/>
            <person name="Richardson P."/>
            <person name="Lucas S."/>
            <person name="Kohara Y."/>
            <person name="Levine M."/>
            <person name="Satoh N."/>
            <person name="Rokhsar D.S."/>
        </authorList>
    </citation>
    <scope>NUCLEOTIDE SEQUENCE [LARGE SCALE GENOMIC DNA]</scope>
</reference>
<evidence type="ECO:0000313" key="28">
    <source>
        <dbReference type="Proteomes" id="UP000008144"/>
    </source>
</evidence>
<dbReference type="InterPro" id="IPR041679">
    <property type="entry name" value="DNA2/NAM7-like_C"/>
</dbReference>
<dbReference type="Ensembl" id="ENSCINT00000011520.3">
    <property type="protein sequence ID" value="ENSCINP00000011520.3"/>
    <property type="gene ID" value="ENSCING00000005560.3"/>
</dbReference>
<organism evidence="27 28">
    <name type="scientific">Ciona intestinalis</name>
    <name type="common">Transparent sea squirt</name>
    <name type="synonym">Ascidia intestinalis</name>
    <dbReference type="NCBI Taxonomy" id="7719"/>
    <lineage>
        <taxon>Eukaryota</taxon>
        <taxon>Metazoa</taxon>
        <taxon>Chordata</taxon>
        <taxon>Tunicata</taxon>
        <taxon>Ascidiacea</taxon>
        <taxon>Phlebobranchia</taxon>
        <taxon>Cionidae</taxon>
        <taxon>Ciona</taxon>
    </lineage>
</organism>
<evidence type="ECO:0000256" key="8">
    <source>
        <dbReference type="ARBA" id="ARBA00022741"/>
    </source>
</evidence>
<keyword evidence="5 22" id="KW-0235">DNA replication</keyword>
<evidence type="ECO:0000256" key="9">
    <source>
        <dbReference type="ARBA" id="ARBA00022759"/>
    </source>
</evidence>
<dbReference type="GO" id="GO:0005694">
    <property type="term" value="C:chromosome"/>
    <property type="evidence" value="ECO:0007669"/>
    <property type="project" value="UniProtKB-SubCell"/>
</dbReference>
<comment type="catalytic activity">
    <reaction evidence="21 22">
        <text>ATP + H2O = ADP + phosphate + H(+)</text>
        <dbReference type="Rhea" id="RHEA:13065"/>
        <dbReference type="ChEBI" id="CHEBI:15377"/>
        <dbReference type="ChEBI" id="CHEBI:15378"/>
        <dbReference type="ChEBI" id="CHEBI:30616"/>
        <dbReference type="ChEBI" id="CHEBI:43474"/>
        <dbReference type="ChEBI" id="CHEBI:456216"/>
        <dbReference type="EC" id="3.6.4.12"/>
    </reaction>
</comment>
<dbReference type="EC" id="3.6.4.12" evidence="22"/>
<dbReference type="FunFam" id="3.40.50.300:FF:000789">
    <property type="entry name" value="DNA replication ATP-dependent helicase/nuclease DNA2"/>
    <property type="match status" value="1"/>
</dbReference>
<dbReference type="Pfam" id="PF13087">
    <property type="entry name" value="AAA_12"/>
    <property type="match status" value="1"/>
</dbReference>
<evidence type="ECO:0000256" key="19">
    <source>
        <dbReference type="ARBA" id="ARBA00023242"/>
    </source>
</evidence>
<dbReference type="InterPro" id="IPR048459">
    <property type="entry name" value="DNA2_Rift"/>
</dbReference>
<name>F6USX3_CIOIN</name>
<keyword evidence="20 22" id="KW-0511">Multifunctional enzyme</keyword>
<keyword evidence="19 22" id="KW-0539">Nucleus</keyword>
<dbReference type="InterPro" id="IPR011604">
    <property type="entry name" value="PDDEXK-like_dom_sf"/>
</dbReference>
<dbReference type="InParanoid" id="F6USX3"/>
<dbReference type="AlphaFoldDB" id="F6USX3"/>
<dbReference type="GO" id="GO:0016887">
    <property type="term" value="F:ATP hydrolysis activity"/>
    <property type="evidence" value="ECO:0007669"/>
    <property type="project" value="RHEA"/>
</dbReference>
<dbReference type="Proteomes" id="UP000008144">
    <property type="component" value="Chromosome 12"/>
</dbReference>
<comment type="cofactor">
    <cofactor evidence="1">
        <name>[4Fe-4S] cluster</name>
        <dbReference type="ChEBI" id="CHEBI:49883"/>
    </cofactor>
</comment>
<protein>
    <recommendedName>
        <fullName evidence="22">DNA replication ATP-dependent helicase/nuclease</fullName>
        <ecNumber evidence="22">3.1.-.-</ecNumber>
        <ecNumber evidence="22">3.6.4.12</ecNumber>
    </recommendedName>
</protein>
<evidence type="ECO:0000259" key="24">
    <source>
        <dbReference type="Pfam" id="PF13086"/>
    </source>
</evidence>
<accession>F6USX3</accession>
<dbReference type="Gene3D" id="3.90.320.10">
    <property type="match status" value="1"/>
</dbReference>
<dbReference type="EC" id="3.1.-.-" evidence="22"/>
<dbReference type="Pfam" id="PF21123">
    <property type="entry name" value="Dna2_Rift"/>
    <property type="match status" value="1"/>
</dbReference>
<dbReference type="GO" id="GO:0005634">
    <property type="term" value="C:nucleus"/>
    <property type="evidence" value="ECO:0007669"/>
    <property type="project" value="UniProtKB-SubCell"/>
</dbReference>
<evidence type="ECO:0000256" key="21">
    <source>
        <dbReference type="ARBA" id="ARBA00047995"/>
    </source>
</evidence>
<keyword evidence="18 22" id="KW-0234">DNA repair</keyword>
<comment type="function">
    <text evidence="22">Key enzyme involved in DNA replication and DNA repair. Involved in Okazaki fragments processing by cleaving long flaps that escape FEN1: flaps that are longer than 27 nucleotides are coated by replication protein A complex (RPA), leading to recruit DNA2 which cleaves the flap until it is too short to bind RPA and becomes a substrate for FEN1. Also involved in 5'-end resection of DNA during double-strand break (DSB) repair by mediating the cleavage of 5'-ssDNA.</text>
</comment>
<dbReference type="GO" id="GO:0003723">
    <property type="term" value="F:RNA binding"/>
    <property type="evidence" value="ECO:0000318"/>
    <property type="project" value="GO_Central"/>
</dbReference>
<evidence type="ECO:0000256" key="4">
    <source>
        <dbReference type="ARBA" id="ARBA00022485"/>
    </source>
</evidence>
<keyword evidence="28" id="KW-1185">Reference proteome</keyword>
<evidence type="ECO:0000259" key="26">
    <source>
        <dbReference type="Pfam" id="PF21123"/>
    </source>
</evidence>
<dbReference type="PANTHER" id="PTHR10887:SF433">
    <property type="entry name" value="DNA REPLICATION ATP-DEPENDENT HELICASE_NUCLEASE DNA2"/>
    <property type="match status" value="1"/>
</dbReference>
<dbReference type="PANTHER" id="PTHR10887">
    <property type="entry name" value="DNA2/NAM7 HELICASE FAMILY"/>
    <property type="match status" value="1"/>
</dbReference>
<feature type="domain" description="DNA2/NAM7 helicase-like C-terminal" evidence="25">
    <location>
        <begin position="750"/>
        <end position="961"/>
    </location>
</feature>
<dbReference type="InterPro" id="IPR026851">
    <property type="entry name" value="Dna2/JHS1_DEXXQ-box"/>
</dbReference>
<evidence type="ECO:0000259" key="25">
    <source>
        <dbReference type="Pfam" id="PF13087"/>
    </source>
</evidence>
<dbReference type="InterPro" id="IPR027417">
    <property type="entry name" value="P-loop_NTPase"/>
</dbReference>
<dbReference type="GO" id="GO:0006281">
    <property type="term" value="P:DNA repair"/>
    <property type="evidence" value="ECO:0007669"/>
    <property type="project" value="UniProtKB-KW"/>
</dbReference>
<dbReference type="GO" id="GO:0071932">
    <property type="term" value="P:replication fork reversal"/>
    <property type="evidence" value="ECO:0000318"/>
    <property type="project" value="GO_Central"/>
</dbReference>
<dbReference type="InterPro" id="IPR045055">
    <property type="entry name" value="DNA2/NAM7-like"/>
</dbReference>
<dbReference type="FunCoup" id="F6USX3">
    <property type="interactions" value="251"/>
</dbReference>
<keyword evidence="6 22" id="KW-0540">Nuclease</keyword>
<proteinExistence type="inferred from homology"/>
<dbReference type="STRING" id="7719.ENSCINP00000011520"/>
<evidence type="ECO:0000259" key="23">
    <source>
        <dbReference type="Pfam" id="PF08696"/>
    </source>
</evidence>
<keyword evidence="12 22" id="KW-0347">Helicase</keyword>
<dbReference type="GeneTree" id="ENSGT00940000165719"/>
<comment type="similarity">
    <text evidence="3 22">Belongs to the DNA2/NAM7 helicase family.</text>
</comment>
<keyword evidence="4 22" id="KW-0004">4Fe-4S</keyword>
<dbReference type="CDD" id="cd18041">
    <property type="entry name" value="DEXXQc_DNA2"/>
    <property type="match status" value="1"/>
</dbReference>
<feature type="domain" description="DNA replication factor Dna2 N-terminal" evidence="23">
    <location>
        <begin position="3"/>
        <end position="208"/>
    </location>
</feature>
<dbReference type="Pfam" id="PF13086">
    <property type="entry name" value="AAA_11"/>
    <property type="match status" value="2"/>
</dbReference>
<dbReference type="InterPro" id="IPR047187">
    <property type="entry name" value="SF1_C_Upf1"/>
</dbReference>
<dbReference type="Gene3D" id="3.40.50.300">
    <property type="entry name" value="P-loop containing nucleotide triphosphate hydrolases"/>
    <property type="match status" value="2"/>
</dbReference>
<dbReference type="FunFam" id="3.40.50.300:FF:000721">
    <property type="entry name" value="DNA replication ATP-dependent helicase/nuclease DNA2"/>
    <property type="match status" value="1"/>
</dbReference>
<evidence type="ECO:0000256" key="2">
    <source>
        <dbReference type="ARBA" id="ARBA00004173"/>
    </source>
</evidence>
<dbReference type="Pfam" id="PF08696">
    <property type="entry name" value="Dna2"/>
    <property type="match status" value="1"/>
</dbReference>
<dbReference type="FunFam" id="3.40.50.300:FF:000915">
    <property type="entry name" value="DNA replication ATP-dependent helicase/nuclease DNA2"/>
    <property type="match status" value="1"/>
</dbReference>
<reference evidence="27" key="2">
    <citation type="journal article" date="2008" name="Genome Biol.">
        <title>Improved genome assembly and evidence-based global gene model set for the chordate Ciona intestinalis: new insight into intron and operon populations.</title>
        <authorList>
            <person name="Satou Y."/>
            <person name="Mineta K."/>
            <person name="Ogasawara M."/>
            <person name="Sasakura Y."/>
            <person name="Shoguchi E."/>
            <person name="Ueno K."/>
            <person name="Yamada L."/>
            <person name="Matsumoto J."/>
            <person name="Wasserscheid J."/>
            <person name="Dewar K."/>
            <person name="Wiley G.B."/>
            <person name="Macmil S.L."/>
            <person name="Roe B.A."/>
            <person name="Zeller R.W."/>
            <person name="Hastings K.E."/>
            <person name="Lemaire P."/>
            <person name="Lindquist E."/>
            <person name="Endo T."/>
            <person name="Hotta K."/>
            <person name="Inaba K."/>
        </authorList>
    </citation>
    <scope>NUCLEOTIDE SEQUENCE [LARGE SCALE GENOMIC DNA]</scope>
    <source>
        <strain evidence="27">wild type</strain>
    </source>
</reference>
<sequence length="983" mass="110910">LDSGDIINLVPNQESAEPCTVIDGKTNLLVHHPDTLISGTTVSNSLGCLRRAVLSERFKNTEIATDPNNVSSVMLVGTIVHYIFQTAIKLKPPVAKEILLNVAKDAVYSRKYFADMLAMNTDPKAVLTQVENYLPQIESWIKDFRVGKPCAGNTVNFQLPTSAAPNRFKPVRGSTLRYDANVALTEVKDIEENVWSPRYGLKGKIDLTGNFKITDKKTRTTENTVLPLELKTGKDSHSMEHHVQVIIYTMFCNERRNKHGVPLISLPAGLLLYLKNLKTSCVPLKPVDSSGLMMLRNKVAHSITKTIMKSNANSFEEFSTQSFPPTIDNDRTCRNCSQLRNCALVYKTVDESQGRYRPSSELFIMMSQLFSHLTDADLAYFRHWMTCTFLEEQAANKKDKQKRFWLKTPQERFDEGKCITGLKLGGSSVPKPELADIFFNFRSDNGKENMFKVGDLVLVNGNEPSHIAIATGTIHSINKSFISIITDRDFSGYDSDMIYSIDNHIWLGAISTQSSLSNLSLLMSNETQCNKLRHLIIMHRDPFFAKNLDFIPRSSKNEIAQMLRGLNKTQRQAIKRVLISKDYTLVVGMPGSGKTTTIVAMIRILLLCGLRVLVTSYTHSAVDNLLLKLIKYKTRFLRLGRPNQVHPNVLPYTEAVLSQNLKSPTELQKLYDEYRVVGCTCLSVTSHIFFAIPGQNRPIFDVCIVDEASQIAQPACLAPLFHSERFVLVGDHLQLPPLVVSQEAKKMGADESLFRRLTSHKPALCELTLQYRMNKEIMALSNHVTYEGRLECAHPTVAEATVKLDNYDLVKSMLPDTDIEWLLRTIDPKTSVIFLDTSKREAYESEVEHGIQNMYEATIVTTIAQWLIKAGCSPSKIGIIAPFRKQLRAIEEKYLTENTTLVEINTVDKYQGRDKSVILLSFVRSKKEPLAEKKGELLNDWRRLNVGITRAKHKLVMVGCTRSLLEYEPCKKIIEYVQSNSLL</sequence>
<keyword evidence="11 22" id="KW-0378">Hydrolase</keyword>
<dbReference type="GO" id="GO:0051539">
    <property type="term" value="F:4 iron, 4 sulfur cluster binding"/>
    <property type="evidence" value="ECO:0007669"/>
    <property type="project" value="UniProtKB-UniRule"/>
</dbReference>
<dbReference type="EMBL" id="EAAA01001014">
    <property type="status" value="NOT_ANNOTATED_CDS"/>
    <property type="molecule type" value="Genomic_DNA"/>
</dbReference>
<feature type="domain" description="DNA2 rift barrel" evidence="26">
    <location>
        <begin position="411"/>
        <end position="503"/>
    </location>
</feature>
<evidence type="ECO:0000256" key="1">
    <source>
        <dbReference type="ARBA" id="ARBA00001966"/>
    </source>
</evidence>
<keyword evidence="22" id="KW-0158">Chromosome</keyword>
<keyword evidence="8 22" id="KW-0547">Nucleotide-binding</keyword>